<organism evidence="1 2">
    <name type="scientific">Stylosanthes scabra</name>
    <dbReference type="NCBI Taxonomy" id="79078"/>
    <lineage>
        <taxon>Eukaryota</taxon>
        <taxon>Viridiplantae</taxon>
        <taxon>Streptophyta</taxon>
        <taxon>Embryophyta</taxon>
        <taxon>Tracheophyta</taxon>
        <taxon>Spermatophyta</taxon>
        <taxon>Magnoliopsida</taxon>
        <taxon>eudicotyledons</taxon>
        <taxon>Gunneridae</taxon>
        <taxon>Pentapetalae</taxon>
        <taxon>rosids</taxon>
        <taxon>fabids</taxon>
        <taxon>Fabales</taxon>
        <taxon>Fabaceae</taxon>
        <taxon>Papilionoideae</taxon>
        <taxon>50 kb inversion clade</taxon>
        <taxon>dalbergioids sensu lato</taxon>
        <taxon>Dalbergieae</taxon>
        <taxon>Pterocarpus clade</taxon>
        <taxon>Stylosanthes</taxon>
    </lineage>
</organism>
<protein>
    <submittedName>
        <fullName evidence="1">Uncharacterized protein</fullName>
    </submittedName>
</protein>
<proteinExistence type="predicted"/>
<dbReference type="Proteomes" id="UP001341840">
    <property type="component" value="Unassembled WGS sequence"/>
</dbReference>
<sequence length="156" mass="16720">PVVTLHPPFSPSLPIIHRARDLLQSHPPLRHLHQRRRSLRRCSLFTNLRCAPSVAAPSVVAPSVAPETTVNPSSLTNYFDLRSALEREKRKNASSLLPPSTPTSIAAPSVNPNLHRVLFTSVGAPSATTPCSLIFTAVAAPSVALPPSAFLPSVFL</sequence>
<name>A0ABU6X2E6_9FABA</name>
<dbReference type="EMBL" id="JASCZI010190432">
    <property type="protein sequence ID" value="MED6191158.1"/>
    <property type="molecule type" value="Genomic_DNA"/>
</dbReference>
<gene>
    <name evidence="1" type="ORF">PIB30_113439</name>
</gene>
<accession>A0ABU6X2E6</accession>
<reference evidence="1 2" key="1">
    <citation type="journal article" date="2023" name="Plants (Basel)">
        <title>Bridging the Gap: Combining Genomics and Transcriptomics Approaches to Understand Stylosanthes scabra, an Orphan Legume from the Brazilian Caatinga.</title>
        <authorList>
            <person name="Ferreira-Neto J.R.C."/>
            <person name="da Silva M.D."/>
            <person name="Binneck E."/>
            <person name="de Melo N.F."/>
            <person name="da Silva R.H."/>
            <person name="de Melo A.L.T.M."/>
            <person name="Pandolfi V."/>
            <person name="Bustamante F.O."/>
            <person name="Brasileiro-Vidal A.C."/>
            <person name="Benko-Iseppon A.M."/>
        </authorList>
    </citation>
    <scope>NUCLEOTIDE SEQUENCE [LARGE SCALE GENOMIC DNA]</scope>
    <source>
        <tissue evidence="1">Leaves</tissue>
    </source>
</reference>
<keyword evidence="2" id="KW-1185">Reference proteome</keyword>
<feature type="non-terminal residue" evidence="1">
    <location>
        <position position="1"/>
    </location>
</feature>
<evidence type="ECO:0000313" key="2">
    <source>
        <dbReference type="Proteomes" id="UP001341840"/>
    </source>
</evidence>
<comment type="caution">
    <text evidence="1">The sequence shown here is derived from an EMBL/GenBank/DDBJ whole genome shotgun (WGS) entry which is preliminary data.</text>
</comment>
<evidence type="ECO:0000313" key="1">
    <source>
        <dbReference type="EMBL" id="MED6191158.1"/>
    </source>
</evidence>